<dbReference type="RefSeq" id="WP_238722913.1">
    <property type="nucleotide sequence ID" value="NZ_JAHQCW010000044.1"/>
</dbReference>
<feature type="chain" id="PRO_5039445713" evidence="6">
    <location>
        <begin position="21"/>
        <end position="444"/>
    </location>
</feature>
<comment type="caution">
    <text evidence="7">The sequence shown here is derived from an EMBL/GenBank/DDBJ whole genome shotgun (WGS) entry which is preliminary data.</text>
</comment>
<evidence type="ECO:0000256" key="5">
    <source>
        <dbReference type="SAM" id="MobiDB-lite"/>
    </source>
</evidence>
<evidence type="ECO:0000256" key="4">
    <source>
        <dbReference type="ARBA" id="ARBA00022729"/>
    </source>
</evidence>
<keyword evidence="3" id="KW-0813">Transport</keyword>
<dbReference type="PROSITE" id="PS51257">
    <property type="entry name" value="PROKAR_LIPOPROTEIN"/>
    <property type="match status" value="1"/>
</dbReference>
<proteinExistence type="inferred from homology"/>
<feature type="compositionally biased region" description="Low complexity" evidence="5">
    <location>
        <begin position="27"/>
        <end position="45"/>
    </location>
</feature>
<dbReference type="EMBL" id="JAHQCW010000044">
    <property type="protein sequence ID" value="MBU9738903.1"/>
    <property type="molecule type" value="Genomic_DNA"/>
</dbReference>
<dbReference type="InterPro" id="IPR050490">
    <property type="entry name" value="Bact_solute-bd_prot1"/>
</dbReference>
<feature type="signal peptide" evidence="6">
    <location>
        <begin position="1"/>
        <end position="20"/>
    </location>
</feature>
<name>A0A949NHV8_9FIRM</name>
<gene>
    <name evidence="7" type="ORF">KTH89_20415</name>
</gene>
<dbReference type="Pfam" id="PF01547">
    <property type="entry name" value="SBP_bac_1"/>
    <property type="match status" value="1"/>
</dbReference>
<dbReference type="SUPFAM" id="SSF53850">
    <property type="entry name" value="Periplasmic binding protein-like II"/>
    <property type="match status" value="1"/>
</dbReference>
<dbReference type="AlphaFoldDB" id="A0A949NHV8"/>
<sequence>MGKKYLAVLLSVVMTLGMMTGCGSGTQENSGNDSESGSQQGSQTEENGKEATGKEESGKKTKVVCYVVNTATTSQEPIWNSIKEKLSDRYEIELLEVDTENLDTVIKTGIASGEPADIYFKQGQYLKPYVDAGQALDLTPYLTENNGEWLNSLDQSLVDVGKYDGKYYSVPMTGVYANFYYNADLLKEAGIEIPSEWTWDQFMETCAQIDEKTEAYPYAICGLCNDFMARNALLSKSNDAGTMEAWGNAEVAVTDPLLQECLEQTKELYDKGYWYPKDGAMITTRDEVIAAFHQGKVAIIGDVNAVSGMVAEGCDFNIGIAAWPKAGKENISLGGADAYFIPSNAQHPDAAIEILKEFTSEEMQQIHADYGFAPVNVNVTSEDPLVQQFADLKTRIYGSELMYISTEMTAFWQDVLIEDYCLETNGLDELLNQMEKLRQEAVQK</sequence>
<evidence type="ECO:0000256" key="2">
    <source>
        <dbReference type="ARBA" id="ARBA00008520"/>
    </source>
</evidence>
<protein>
    <submittedName>
        <fullName evidence="7">Extracellular solute-binding protein</fullName>
    </submittedName>
</protein>
<evidence type="ECO:0000256" key="6">
    <source>
        <dbReference type="SAM" id="SignalP"/>
    </source>
</evidence>
<feature type="compositionally biased region" description="Basic and acidic residues" evidence="5">
    <location>
        <begin position="46"/>
        <end position="56"/>
    </location>
</feature>
<keyword evidence="4 6" id="KW-0732">Signal</keyword>
<comment type="similarity">
    <text evidence="2">Belongs to the bacterial solute-binding protein 1 family.</text>
</comment>
<evidence type="ECO:0000313" key="7">
    <source>
        <dbReference type="EMBL" id="MBU9738903.1"/>
    </source>
</evidence>
<evidence type="ECO:0000256" key="1">
    <source>
        <dbReference type="ARBA" id="ARBA00004196"/>
    </source>
</evidence>
<feature type="region of interest" description="Disordered" evidence="5">
    <location>
        <begin position="24"/>
        <end position="56"/>
    </location>
</feature>
<dbReference type="GO" id="GO:0030313">
    <property type="term" value="C:cell envelope"/>
    <property type="evidence" value="ECO:0007669"/>
    <property type="project" value="UniProtKB-SubCell"/>
</dbReference>
<evidence type="ECO:0000256" key="3">
    <source>
        <dbReference type="ARBA" id="ARBA00022448"/>
    </source>
</evidence>
<dbReference type="InterPro" id="IPR006059">
    <property type="entry name" value="SBP"/>
</dbReference>
<organism evidence="7 8">
    <name type="scientific">Diplocloster agilis</name>
    <dbReference type="NCBI Taxonomy" id="2850323"/>
    <lineage>
        <taxon>Bacteria</taxon>
        <taxon>Bacillati</taxon>
        <taxon>Bacillota</taxon>
        <taxon>Clostridia</taxon>
        <taxon>Lachnospirales</taxon>
        <taxon>Lachnospiraceae</taxon>
        <taxon>Diplocloster</taxon>
    </lineage>
</organism>
<dbReference type="PANTHER" id="PTHR43649:SF31">
    <property type="entry name" value="SN-GLYCEROL-3-PHOSPHATE-BINDING PERIPLASMIC PROTEIN UGPB"/>
    <property type="match status" value="1"/>
</dbReference>
<dbReference type="PANTHER" id="PTHR43649">
    <property type="entry name" value="ARABINOSE-BINDING PROTEIN-RELATED"/>
    <property type="match status" value="1"/>
</dbReference>
<reference evidence="7" key="1">
    <citation type="submission" date="2021-06" db="EMBL/GenBank/DDBJ databases">
        <title>Description of novel taxa of the family Lachnospiraceae.</title>
        <authorList>
            <person name="Chaplin A.V."/>
            <person name="Sokolova S.R."/>
            <person name="Pikina A.P."/>
            <person name="Korzhanova M."/>
            <person name="Belova V."/>
            <person name="Korostin D."/>
            <person name="Efimov B.A."/>
        </authorList>
    </citation>
    <scope>NUCLEOTIDE SEQUENCE</scope>
    <source>
        <strain evidence="7">ASD5720</strain>
    </source>
</reference>
<keyword evidence="8" id="KW-1185">Reference proteome</keyword>
<accession>A0A949NHV8</accession>
<comment type="subcellular location">
    <subcellularLocation>
        <location evidence="1">Cell envelope</location>
    </subcellularLocation>
</comment>
<evidence type="ECO:0000313" key="8">
    <source>
        <dbReference type="Proteomes" id="UP000712157"/>
    </source>
</evidence>
<dbReference type="Gene3D" id="3.40.190.10">
    <property type="entry name" value="Periplasmic binding protein-like II"/>
    <property type="match status" value="1"/>
</dbReference>
<dbReference type="Proteomes" id="UP000712157">
    <property type="component" value="Unassembled WGS sequence"/>
</dbReference>